<sequence length="121" mass="13473">PEPKPGDSGAPVDPADLDQRDEEQLNGNMQMVSWAIQWVPQWSFTGGINSLVVNTLCVANTGGKDGIMEGTDGVKKKKKKKEDDQLHFKLLKEREDKHPGPIRPRQAMVSNKKLRVVLCII</sequence>
<dbReference type="Proteomes" id="UP001314229">
    <property type="component" value="Unassembled WGS sequence"/>
</dbReference>
<keyword evidence="2" id="KW-1185">Reference proteome</keyword>
<evidence type="ECO:0000313" key="2">
    <source>
        <dbReference type="Proteomes" id="UP001314229"/>
    </source>
</evidence>
<comment type="caution">
    <text evidence="1">The sequence shown here is derived from an EMBL/GenBank/DDBJ whole genome shotgun (WGS) entry which is preliminary data.</text>
</comment>
<dbReference type="EMBL" id="CAWUFR010000514">
    <property type="protein sequence ID" value="CAK6978742.1"/>
    <property type="molecule type" value="Genomic_DNA"/>
</dbReference>
<feature type="non-terminal residue" evidence="1">
    <location>
        <position position="1"/>
    </location>
</feature>
<name>A0AAV1Q2Q7_SCOSC</name>
<proteinExistence type="predicted"/>
<dbReference type="AlphaFoldDB" id="A0AAV1Q2Q7"/>
<reference evidence="1 2" key="1">
    <citation type="submission" date="2024-01" db="EMBL/GenBank/DDBJ databases">
        <authorList>
            <person name="Alioto T."/>
            <person name="Alioto T."/>
            <person name="Gomez Garrido J."/>
        </authorList>
    </citation>
    <scope>NUCLEOTIDE SEQUENCE [LARGE SCALE GENOMIC DNA]</scope>
</reference>
<evidence type="ECO:0000313" key="1">
    <source>
        <dbReference type="EMBL" id="CAK6978742.1"/>
    </source>
</evidence>
<organism evidence="1 2">
    <name type="scientific">Scomber scombrus</name>
    <name type="common">Atlantic mackerel</name>
    <name type="synonym">Scomber vernalis</name>
    <dbReference type="NCBI Taxonomy" id="13677"/>
    <lineage>
        <taxon>Eukaryota</taxon>
        <taxon>Metazoa</taxon>
        <taxon>Chordata</taxon>
        <taxon>Craniata</taxon>
        <taxon>Vertebrata</taxon>
        <taxon>Euteleostomi</taxon>
        <taxon>Actinopterygii</taxon>
        <taxon>Neopterygii</taxon>
        <taxon>Teleostei</taxon>
        <taxon>Neoteleostei</taxon>
        <taxon>Acanthomorphata</taxon>
        <taxon>Pelagiaria</taxon>
        <taxon>Scombriformes</taxon>
        <taxon>Scombridae</taxon>
        <taxon>Scomber</taxon>
    </lineage>
</organism>
<protein>
    <submittedName>
        <fullName evidence="1">Uncharacterized protein</fullName>
    </submittedName>
</protein>
<gene>
    <name evidence="1" type="ORF">FSCOSCO3_A037042</name>
</gene>
<accession>A0AAV1Q2Q7</accession>